<feature type="region of interest" description="Disordered" evidence="9">
    <location>
        <begin position="106"/>
        <end position="129"/>
    </location>
</feature>
<feature type="region of interest" description="Disordered" evidence="9">
    <location>
        <begin position="762"/>
        <end position="805"/>
    </location>
</feature>
<dbReference type="AlphaFoldDB" id="A0A5C3KZJ3"/>
<feature type="compositionally biased region" description="Polar residues" evidence="9">
    <location>
        <begin position="287"/>
        <end position="301"/>
    </location>
</feature>
<dbReference type="Proteomes" id="UP000307440">
    <property type="component" value="Unassembled WGS sequence"/>
</dbReference>
<evidence type="ECO:0000256" key="4">
    <source>
        <dbReference type="ARBA" id="ARBA00022833"/>
    </source>
</evidence>
<proteinExistence type="predicted"/>
<evidence type="ECO:0000256" key="7">
    <source>
        <dbReference type="ARBA" id="ARBA00023242"/>
    </source>
</evidence>
<feature type="region of interest" description="Disordered" evidence="9">
    <location>
        <begin position="219"/>
        <end position="238"/>
    </location>
</feature>
<feature type="region of interest" description="Disordered" evidence="9">
    <location>
        <begin position="160"/>
        <end position="202"/>
    </location>
</feature>
<dbReference type="InterPro" id="IPR013088">
    <property type="entry name" value="Znf_NHR/GATA"/>
</dbReference>
<dbReference type="GO" id="GO:0005634">
    <property type="term" value="C:nucleus"/>
    <property type="evidence" value="ECO:0007669"/>
    <property type="project" value="UniProtKB-SubCell"/>
</dbReference>
<sequence>MELSPASIKAFVDANSWSQPQNPSRQRRDLNSRASSATDSPDSAAWSQSAQFIPANQSGSQSEDTAADSSDIGLTSLSESDWSNIFSAPLNPSMFAALAAGGVLGPVSPQEGPSPSPSGSHLAQLHNFPNSYNLNPNNIVGYQSASSSWTQPSLVYSNPASYTSKPSIPRSNSTSGDLAHAEVSSANDDVQPSGRQPPRNGIHVTRVDTLAKQARFSNQNLISNDRSPPAVHYNPTLSYPGERPSLGLHPSLWMSPSSSASAPFPAYQTLNHPSSPSVLPDSRRSSHTQSPTSPAASVTTDSKSTLFTDLFSDDLFTTTTQSSVSPQATSPFTSPRISGSPGIQHSPVAEKAPEELAKEDPLATQVWKMYARTKANLPHAQRMENLTWRMMAMALKKKERDEKAAAASASGEFVEGENKQPAQGTNEDEGLQLKRSSSPDVRVETDQTEGSERGRRIDKGKTRVRVVGFDGANPDWIEEDDVVSMDWRAMSRSRSRVSMDWRATSRSRSRPPESTNAFDQHMSDMFANGTLGFPASAPNPTLDFKDMRRANTLNVPTSGPSMGRRSPLSSSIQQQDLSGYYDPFEQQLPSVYENAESRYSHATYTGTRQLSSEFNSPTFAPTSLPAQGLTRLTIPLNAQTQQAQQLQSQQQGQPHQFPRHVRKTSFDHTVTKDTLFAALKGRHQINGKTFVPSNSGVKRPAETVHFDSLLRADPSNVDVASPVEEEVDRLSSTSPFPSSSFNFSFAPYEGLFDLPPASSGSSSTIAQFDSQSQSQHTASGSGSGLFSTSSTARNQSSSTSGPETRLSAAAAAATAVMAEGYAQLENNDFDYRQLMGLVYPNLDNQIPFTVDPTQLVSVGTNDGSGYAAFHASPSSDGWNGVNSSTTASPEPYSNNSDASTPPSDNQAPSSAPPQQTQRSGLSAALQRQQGKYFSLQQGGQDLQRRKSMPSPVVKTSGSSDGRSPSSTPELKPAGEASSSSKTTGSKGSGEDGDQSPTQCTNCQTTNTPLWRRDPEGQPLCNACGLFFKLHGVVRPLSLKTDVIKKRNRASGTPSTSSRKGQNLPKLASYPTRPRSQSSSLLTASLTRSVGASAGRAAPPAPTVAVAGGVLSMKRQRRTSGIHVVGSSDAQ</sequence>
<dbReference type="Pfam" id="PF00320">
    <property type="entry name" value="GATA"/>
    <property type="match status" value="1"/>
</dbReference>
<dbReference type="SUPFAM" id="SSF57716">
    <property type="entry name" value="Glucocorticoid receptor-like (DNA-binding domain)"/>
    <property type="match status" value="1"/>
</dbReference>
<feature type="compositionally biased region" description="Low complexity" evidence="9">
    <location>
        <begin position="901"/>
        <end position="919"/>
    </location>
</feature>
<keyword evidence="3 8" id="KW-0863">Zinc-finger</keyword>
<evidence type="ECO:0000256" key="6">
    <source>
        <dbReference type="ARBA" id="ARBA00023163"/>
    </source>
</evidence>
<dbReference type="InterPro" id="IPR039355">
    <property type="entry name" value="Transcription_factor_GATA"/>
</dbReference>
<dbReference type="GO" id="GO:0000978">
    <property type="term" value="F:RNA polymerase II cis-regulatory region sequence-specific DNA binding"/>
    <property type="evidence" value="ECO:0007669"/>
    <property type="project" value="TreeGrafter"/>
</dbReference>
<evidence type="ECO:0000256" key="9">
    <source>
        <dbReference type="SAM" id="MobiDB-lite"/>
    </source>
</evidence>
<feature type="compositionally biased region" description="Polar residues" evidence="9">
    <location>
        <begin position="160"/>
        <end position="176"/>
    </location>
</feature>
<feature type="domain" description="GATA-type" evidence="10">
    <location>
        <begin position="993"/>
        <end position="1046"/>
    </location>
</feature>
<feature type="compositionally biased region" description="Basic and acidic residues" evidence="9">
    <location>
        <begin position="441"/>
        <end position="457"/>
    </location>
</feature>
<keyword evidence="12" id="KW-1185">Reference proteome</keyword>
<evidence type="ECO:0000256" key="5">
    <source>
        <dbReference type="ARBA" id="ARBA00023015"/>
    </source>
</evidence>
<dbReference type="PRINTS" id="PR00619">
    <property type="entry name" value="GATAZNFINGER"/>
</dbReference>
<comment type="subcellular location">
    <subcellularLocation>
        <location evidence="1">Nucleus</location>
    </subcellularLocation>
</comment>
<keyword evidence="6" id="KW-0804">Transcription</keyword>
<evidence type="ECO:0000256" key="2">
    <source>
        <dbReference type="ARBA" id="ARBA00022723"/>
    </source>
</evidence>
<dbReference type="GO" id="GO:0008270">
    <property type="term" value="F:zinc ion binding"/>
    <property type="evidence" value="ECO:0007669"/>
    <property type="project" value="UniProtKB-KW"/>
</dbReference>
<feature type="compositionally biased region" description="Polar residues" evidence="9">
    <location>
        <begin position="1049"/>
        <end position="1060"/>
    </location>
</feature>
<dbReference type="PROSITE" id="PS00344">
    <property type="entry name" value="GATA_ZN_FINGER_1"/>
    <property type="match status" value="1"/>
</dbReference>
<dbReference type="CDD" id="cd00202">
    <property type="entry name" value="ZnF_GATA"/>
    <property type="match status" value="1"/>
</dbReference>
<keyword evidence="5" id="KW-0805">Transcription regulation</keyword>
<keyword evidence="2" id="KW-0479">Metal-binding</keyword>
<feature type="compositionally biased region" description="Low complexity" evidence="9">
    <location>
        <begin position="106"/>
        <end position="120"/>
    </location>
</feature>
<dbReference type="PROSITE" id="PS50114">
    <property type="entry name" value="GATA_ZN_FINGER_2"/>
    <property type="match status" value="1"/>
</dbReference>
<feature type="compositionally biased region" description="Polar residues" evidence="9">
    <location>
        <begin position="184"/>
        <end position="194"/>
    </location>
</feature>
<feature type="compositionally biased region" description="Low complexity" evidence="9">
    <location>
        <begin position="257"/>
        <end position="266"/>
    </location>
</feature>
<keyword evidence="4" id="KW-0862">Zinc</keyword>
<evidence type="ECO:0000256" key="3">
    <source>
        <dbReference type="ARBA" id="ARBA00022771"/>
    </source>
</evidence>
<feature type="region of interest" description="Disordered" evidence="9">
    <location>
        <begin position="871"/>
        <end position="1000"/>
    </location>
</feature>
<evidence type="ECO:0000313" key="11">
    <source>
        <dbReference type="EMBL" id="TFK25727.1"/>
    </source>
</evidence>
<feature type="compositionally biased region" description="Low complexity" evidence="9">
    <location>
        <begin position="32"/>
        <end position="47"/>
    </location>
</feature>
<name>A0A5C3KZJ3_COPMA</name>
<evidence type="ECO:0000313" key="12">
    <source>
        <dbReference type="Proteomes" id="UP000307440"/>
    </source>
</evidence>
<dbReference type="InterPro" id="IPR013860">
    <property type="entry name" value="AreA_GATA"/>
</dbReference>
<feature type="compositionally biased region" description="Low complexity" evidence="9">
    <location>
        <begin position="955"/>
        <end position="985"/>
    </location>
</feature>
<feature type="compositionally biased region" description="Polar residues" evidence="9">
    <location>
        <begin position="268"/>
        <end position="277"/>
    </location>
</feature>
<feature type="compositionally biased region" description="Polar residues" evidence="9">
    <location>
        <begin position="15"/>
        <end position="24"/>
    </location>
</feature>
<dbReference type="GO" id="GO:0045944">
    <property type="term" value="P:positive regulation of transcription by RNA polymerase II"/>
    <property type="evidence" value="ECO:0007669"/>
    <property type="project" value="TreeGrafter"/>
</dbReference>
<dbReference type="Pfam" id="PF08550">
    <property type="entry name" value="GATA_AreA"/>
    <property type="match status" value="1"/>
</dbReference>
<reference evidence="11 12" key="1">
    <citation type="journal article" date="2019" name="Nat. Ecol. Evol.">
        <title>Megaphylogeny resolves global patterns of mushroom evolution.</title>
        <authorList>
            <person name="Varga T."/>
            <person name="Krizsan K."/>
            <person name="Foldi C."/>
            <person name="Dima B."/>
            <person name="Sanchez-Garcia M."/>
            <person name="Sanchez-Ramirez S."/>
            <person name="Szollosi G.J."/>
            <person name="Szarkandi J.G."/>
            <person name="Papp V."/>
            <person name="Albert L."/>
            <person name="Andreopoulos W."/>
            <person name="Angelini C."/>
            <person name="Antonin V."/>
            <person name="Barry K.W."/>
            <person name="Bougher N.L."/>
            <person name="Buchanan P."/>
            <person name="Buyck B."/>
            <person name="Bense V."/>
            <person name="Catcheside P."/>
            <person name="Chovatia M."/>
            <person name="Cooper J."/>
            <person name="Damon W."/>
            <person name="Desjardin D."/>
            <person name="Finy P."/>
            <person name="Geml J."/>
            <person name="Haridas S."/>
            <person name="Hughes K."/>
            <person name="Justo A."/>
            <person name="Karasinski D."/>
            <person name="Kautmanova I."/>
            <person name="Kiss B."/>
            <person name="Kocsube S."/>
            <person name="Kotiranta H."/>
            <person name="LaButti K.M."/>
            <person name="Lechner B.E."/>
            <person name="Liimatainen K."/>
            <person name="Lipzen A."/>
            <person name="Lukacs Z."/>
            <person name="Mihaltcheva S."/>
            <person name="Morgado L.N."/>
            <person name="Niskanen T."/>
            <person name="Noordeloos M.E."/>
            <person name="Ohm R.A."/>
            <person name="Ortiz-Santana B."/>
            <person name="Ovrebo C."/>
            <person name="Racz N."/>
            <person name="Riley R."/>
            <person name="Savchenko A."/>
            <person name="Shiryaev A."/>
            <person name="Soop K."/>
            <person name="Spirin V."/>
            <person name="Szebenyi C."/>
            <person name="Tomsovsky M."/>
            <person name="Tulloss R.E."/>
            <person name="Uehling J."/>
            <person name="Grigoriev I.V."/>
            <person name="Vagvolgyi C."/>
            <person name="Papp T."/>
            <person name="Martin F.M."/>
            <person name="Miettinen O."/>
            <person name="Hibbett D.S."/>
            <person name="Nagy L.G."/>
        </authorList>
    </citation>
    <scope>NUCLEOTIDE SEQUENCE [LARGE SCALE GENOMIC DNA]</scope>
    <source>
        <strain evidence="11 12">CBS 121175</strain>
    </source>
</reference>
<dbReference type="SMART" id="SM00401">
    <property type="entry name" value="ZnF_GATA"/>
    <property type="match status" value="1"/>
</dbReference>
<dbReference type="InterPro" id="IPR000679">
    <property type="entry name" value="Znf_GATA"/>
</dbReference>
<evidence type="ECO:0000259" key="10">
    <source>
        <dbReference type="PROSITE" id="PS50114"/>
    </source>
</evidence>
<feature type="region of interest" description="Disordered" evidence="9">
    <location>
        <begin position="320"/>
        <end position="357"/>
    </location>
</feature>
<evidence type="ECO:0000256" key="1">
    <source>
        <dbReference type="ARBA" id="ARBA00004123"/>
    </source>
</evidence>
<dbReference type="STRING" id="230819.A0A5C3KZJ3"/>
<dbReference type="Gene3D" id="3.30.50.10">
    <property type="entry name" value="Erythroid Transcription Factor GATA-1, subunit A"/>
    <property type="match status" value="1"/>
</dbReference>
<gene>
    <name evidence="11" type="ORF">FA15DRAFT_668249</name>
</gene>
<accession>A0A5C3KZJ3</accession>
<dbReference type="GO" id="GO:0000122">
    <property type="term" value="P:negative regulation of transcription by RNA polymerase II"/>
    <property type="evidence" value="ECO:0007669"/>
    <property type="project" value="TreeGrafter"/>
</dbReference>
<feature type="compositionally biased region" description="Polar residues" evidence="9">
    <location>
        <begin position="872"/>
        <end position="900"/>
    </location>
</feature>
<feature type="compositionally biased region" description="Polar residues" evidence="9">
    <location>
        <begin position="321"/>
        <end position="343"/>
    </location>
</feature>
<feature type="compositionally biased region" description="Polar residues" evidence="9">
    <location>
        <begin position="762"/>
        <end position="776"/>
    </location>
</feature>
<protein>
    <recommendedName>
        <fullName evidence="10">GATA-type domain-containing protein</fullName>
    </recommendedName>
</protein>
<dbReference type="EMBL" id="ML210183">
    <property type="protein sequence ID" value="TFK25727.1"/>
    <property type="molecule type" value="Genomic_DNA"/>
</dbReference>
<organism evidence="11 12">
    <name type="scientific">Coprinopsis marcescibilis</name>
    <name type="common">Agaric fungus</name>
    <name type="synonym">Psathyrella marcescibilis</name>
    <dbReference type="NCBI Taxonomy" id="230819"/>
    <lineage>
        <taxon>Eukaryota</taxon>
        <taxon>Fungi</taxon>
        <taxon>Dikarya</taxon>
        <taxon>Basidiomycota</taxon>
        <taxon>Agaricomycotina</taxon>
        <taxon>Agaricomycetes</taxon>
        <taxon>Agaricomycetidae</taxon>
        <taxon>Agaricales</taxon>
        <taxon>Agaricineae</taxon>
        <taxon>Psathyrellaceae</taxon>
        <taxon>Coprinopsis</taxon>
    </lineage>
</organism>
<feature type="region of interest" description="Disordered" evidence="9">
    <location>
        <begin position="12"/>
        <end position="74"/>
    </location>
</feature>
<feature type="region of interest" description="Disordered" evidence="9">
    <location>
        <begin position="399"/>
        <end position="457"/>
    </location>
</feature>
<dbReference type="PANTHER" id="PTHR10071">
    <property type="entry name" value="TRANSCRIPTION FACTOR GATA FAMILY MEMBER"/>
    <property type="match status" value="1"/>
</dbReference>
<evidence type="ECO:0000256" key="8">
    <source>
        <dbReference type="PROSITE-ProRule" id="PRU00094"/>
    </source>
</evidence>
<dbReference type="OrthoDB" id="515401at2759"/>
<dbReference type="GO" id="GO:0000981">
    <property type="term" value="F:DNA-binding transcription factor activity, RNA polymerase II-specific"/>
    <property type="evidence" value="ECO:0007669"/>
    <property type="project" value="TreeGrafter"/>
</dbReference>
<dbReference type="PANTHER" id="PTHR10071:SF281">
    <property type="entry name" value="BOX A-BINDING FACTOR-RELATED"/>
    <property type="match status" value="1"/>
</dbReference>
<keyword evidence="7" id="KW-0539">Nucleus</keyword>
<dbReference type="FunFam" id="3.30.50.10:FF:000007">
    <property type="entry name" value="Nitrogen regulatory AreA, N-terminal"/>
    <property type="match status" value="1"/>
</dbReference>
<feature type="compositionally biased region" description="Low complexity" evidence="9">
    <location>
        <begin position="777"/>
        <end position="800"/>
    </location>
</feature>
<feature type="compositionally biased region" description="Polar residues" evidence="9">
    <location>
        <begin position="925"/>
        <end position="940"/>
    </location>
</feature>
<feature type="compositionally biased region" description="Polar residues" evidence="9">
    <location>
        <begin position="48"/>
        <end position="74"/>
    </location>
</feature>
<feature type="region of interest" description="Disordered" evidence="9">
    <location>
        <begin position="257"/>
        <end position="301"/>
    </location>
</feature>
<feature type="region of interest" description="Disordered" evidence="9">
    <location>
        <begin position="1044"/>
        <end position="1081"/>
    </location>
</feature>